<organism evidence="1 2">
    <name type="scientific">Enhygromyxa salina</name>
    <dbReference type="NCBI Taxonomy" id="215803"/>
    <lineage>
        <taxon>Bacteria</taxon>
        <taxon>Pseudomonadati</taxon>
        <taxon>Myxococcota</taxon>
        <taxon>Polyangia</taxon>
        <taxon>Nannocystales</taxon>
        <taxon>Nannocystaceae</taxon>
        <taxon>Enhygromyxa</taxon>
    </lineage>
</organism>
<evidence type="ECO:0000313" key="1">
    <source>
        <dbReference type="EMBL" id="PRQ03629.1"/>
    </source>
</evidence>
<proteinExistence type="predicted"/>
<dbReference type="Proteomes" id="UP000237968">
    <property type="component" value="Unassembled WGS sequence"/>
</dbReference>
<keyword evidence="2" id="KW-1185">Reference proteome</keyword>
<evidence type="ECO:0000313" key="2">
    <source>
        <dbReference type="Proteomes" id="UP000237968"/>
    </source>
</evidence>
<sequence>MYIATKLLLTYLTAMTPGAVDDPNICDVVSPATGTSAVCKPHREGAPVWDASVCCTDRTCFEPTAEGRCESGESRYYCELGELNPARGNVDCYFEVPDYCDVFECDSPAPGYQAPAQEGLLCCPYGICTPYKLGSGICETEDIYYCVSVANNGDGTVDCVDWDEE</sequence>
<gene>
    <name evidence="1" type="ORF">ENSA5_13840</name>
</gene>
<dbReference type="AlphaFoldDB" id="A0A2S9YEU4"/>
<comment type="caution">
    <text evidence="1">The sequence shown here is derived from an EMBL/GenBank/DDBJ whole genome shotgun (WGS) entry which is preliminary data.</text>
</comment>
<accession>A0A2S9YEU4</accession>
<dbReference type="RefSeq" id="WP_106390863.1">
    <property type="nucleotide sequence ID" value="NZ_PVNK01000073.1"/>
</dbReference>
<dbReference type="EMBL" id="PVNK01000073">
    <property type="protein sequence ID" value="PRQ03629.1"/>
    <property type="molecule type" value="Genomic_DNA"/>
</dbReference>
<reference evidence="1 2" key="1">
    <citation type="submission" date="2018-03" db="EMBL/GenBank/DDBJ databases">
        <title>Draft Genome Sequences of the Obligatory Marine Myxobacteria Enhygromyxa salina SWB005.</title>
        <authorList>
            <person name="Poehlein A."/>
            <person name="Moghaddam J.A."/>
            <person name="Harms H."/>
            <person name="Alanjari M."/>
            <person name="Koenig G.M."/>
            <person name="Daniel R."/>
            <person name="Schaeberle T.F."/>
        </authorList>
    </citation>
    <scope>NUCLEOTIDE SEQUENCE [LARGE SCALE GENOMIC DNA]</scope>
    <source>
        <strain evidence="1 2">SWB005</strain>
    </source>
</reference>
<protein>
    <submittedName>
        <fullName evidence="1">Uncharacterized protein</fullName>
    </submittedName>
</protein>
<name>A0A2S9YEU4_9BACT</name>